<gene>
    <name evidence="7" type="ORF">SPI_01776</name>
</gene>
<dbReference type="AlphaFoldDB" id="A0A167Z883"/>
<feature type="transmembrane region" description="Helical" evidence="5">
    <location>
        <begin position="404"/>
        <end position="424"/>
    </location>
</feature>
<dbReference type="EMBL" id="AZHD01000002">
    <property type="protein sequence ID" value="OAA67200.1"/>
    <property type="molecule type" value="Genomic_DNA"/>
</dbReference>
<evidence type="ECO:0000256" key="3">
    <source>
        <dbReference type="ARBA" id="ARBA00022833"/>
    </source>
</evidence>
<dbReference type="CDD" id="cd16495">
    <property type="entry name" value="RING_CH-C4HC3_MARCH"/>
    <property type="match status" value="1"/>
</dbReference>
<feature type="compositionally biased region" description="Polar residues" evidence="4">
    <location>
        <begin position="466"/>
        <end position="475"/>
    </location>
</feature>
<evidence type="ECO:0000313" key="7">
    <source>
        <dbReference type="EMBL" id="OAA67200.1"/>
    </source>
</evidence>
<evidence type="ECO:0000256" key="2">
    <source>
        <dbReference type="ARBA" id="ARBA00022771"/>
    </source>
</evidence>
<dbReference type="Pfam" id="PF12906">
    <property type="entry name" value="RINGv"/>
    <property type="match status" value="1"/>
</dbReference>
<evidence type="ECO:0000256" key="4">
    <source>
        <dbReference type="SAM" id="MobiDB-lite"/>
    </source>
</evidence>
<dbReference type="OrthoDB" id="264354at2759"/>
<keyword evidence="5" id="KW-0812">Transmembrane</keyword>
<feature type="compositionally biased region" description="Polar residues" evidence="4">
    <location>
        <begin position="27"/>
        <end position="45"/>
    </location>
</feature>
<dbReference type="Proteomes" id="UP000076874">
    <property type="component" value="Unassembled WGS sequence"/>
</dbReference>
<evidence type="ECO:0000259" key="6">
    <source>
        <dbReference type="PROSITE" id="PS51292"/>
    </source>
</evidence>
<feature type="domain" description="RING-CH-type" evidence="6">
    <location>
        <begin position="193"/>
        <end position="260"/>
    </location>
</feature>
<keyword evidence="2" id="KW-0863">Zinc-finger</keyword>
<keyword evidence="8" id="KW-1185">Reference proteome</keyword>
<dbReference type="PANTHER" id="PTHR46347:SF1">
    <property type="entry name" value="RING_FYVE_PHD ZINC FINGER SUPERFAMILY PROTEIN"/>
    <property type="match status" value="1"/>
</dbReference>
<feature type="region of interest" description="Disordered" evidence="4">
    <location>
        <begin position="1"/>
        <end position="65"/>
    </location>
</feature>
<feature type="region of interest" description="Disordered" evidence="4">
    <location>
        <begin position="441"/>
        <end position="475"/>
    </location>
</feature>
<dbReference type="InterPro" id="IPR013083">
    <property type="entry name" value="Znf_RING/FYVE/PHD"/>
</dbReference>
<dbReference type="Gene3D" id="3.30.40.10">
    <property type="entry name" value="Zinc/RING finger domain, C3HC4 (zinc finger)"/>
    <property type="match status" value="1"/>
</dbReference>
<feature type="transmembrane region" description="Helical" evidence="5">
    <location>
        <begin position="360"/>
        <end position="383"/>
    </location>
</feature>
<dbReference type="PANTHER" id="PTHR46347">
    <property type="entry name" value="RING/FYVE/PHD ZINC FINGER SUPERFAMILY PROTEIN"/>
    <property type="match status" value="1"/>
</dbReference>
<dbReference type="SMART" id="SM00744">
    <property type="entry name" value="RINGv"/>
    <property type="match status" value="1"/>
</dbReference>
<feature type="region of interest" description="Disordered" evidence="4">
    <location>
        <begin position="77"/>
        <end position="117"/>
    </location>
</feature>
<organism evidence="7 8">
    <name type="scientific">Niveomyces insectorum RCEF 264</name>
    <dbReference type="NCBI Taxonomy" id="1081102"/>
    <lineage>
        <taxon>Eukaryota</taxon>
        <taxon>Fungi</taxon>
        <taxon>Dikarya</taxon>
        <taxon>Ascomycota</taxon>
        <taxon>Pezizomycotina</taxon>
        <taxon>Sordariomycetes</taxon>
        <taxon>Hypocreomycetidae</taxon>
        <taxon>Hypocreales</taxon>
        <taxon>Cordycipitaceae</taxon>
        <taxon>Niveomyces</taxon>
    </lineage>
</organism>
<feature type="compositionally biased region" description="Acidic residues" evidence="4">
    <location>
        <begin position="443"/>
        <end position="459"/>
    </location>
</feature>
<dbReference type="PROSITE" id="PS51292">
    <property type="entry name" value="ZF_RING_CH"/>
    <property type="match status" value="1"/>
</dbReference>
<name>A0A167Z883_9HYPO</name>
<feature type="compositionally biased region" description="Low complexity" evidence="4">
    <location>
        <begin position="90"/>
        <end position="99"/>
    </location>
</feature>
<proteinExistence type="predicted"/>
<keyword evidence="1" id="KW-0479">Metal-binding</keyword>
<protein>
    <submittedName>
        <fullName evidence="7">Ring finger domain containing protein</fullName>
    </submittedName>
</protein>
<keyword evidence="5" id="KW-1133">Transmembrane helix</keyword>
<accession>A0A167Z883</accession>
<comment type="caution">
    <text evidence="7">The sequence shown here is derived from an EMBL/GenBank/DDBJ whole genome shotgun (WGS) entry which is preliminary data.</text>
</comment>
<evidence type="ECO:0000256" key="5">
    <source>
        <dbReference type="SAM" id="Phobius"/>
    </source>
</evidence>
<dbReference type="STRING" id="1081102.A0A167Z883"/>
<evidence type="ECO:0000313" key="8">
    <source>
        <dbReference type="Proteomes" id="UP000076874"/>
    </source>
</evidence>
<dbReference type="GO" id="GO:0008270">
    <property type="term" value="F:zinc ion binding"/>
    <property type="evidence" value="ECO:0007669"/>
    <property type="project" value="UniProtKB-KW"/>
</dbReference>
<feature type="transmembrane region" description="Helical" evidence="5">
    <location>
        <begin position="275"/>
        <end position="293"/>
    </location>
</feature>
<keyword evidence="3" id="KW-0862">Zinc</keyword>
<sequence length="475" mass="51204">MDFRPRATGSSGSGWAGFQDGAAGTTRGENSSWMNENWATTTGYASATGRPPANDKTSAPVDAGGVYNASVASDVAEPSDASWVTDEPAEAPADGGPADDAAHAHQNPEQDEQQQAFRRRYKPRMCRICFEVVQPTFESVHGDDEDHEHDHDDAEAADAGAMGGEQAGLGAVVGDVAAGLRGRVAGAVASAIPTFLRSQQDRVRYVSEDPADGRLISPCRCKGSQKYVHEGCLQAWRHAQPLADRNFWTCPTCGFAYRVERLRWGRWVSNRATRALLTLVVFWLTLFVLGFVADPLLDLWLDPGGMLMDTFLELDEFADEGLLHNLQDALGDHGAHGAADGGGGGGDGLSGWLEHFVKGFFSLGIVGVVKTFFVVSPWTWWNLRGAGVGRARRRAGGQARVEGMGWVFVLVGAFTFLGAAWKGINYVSGRILERASEHIVDIGGEDDDGEEDNDDDDNEGADHENTNQPNTHNNE</sequence>
<dbReference type="InterPro" id="IPR011016">
    <property type="entry name" value="Znf_RING-CH"/>
</dbReference>
<evidence type="ECO:0000256" key="1">
    <source>
        <dbReference type="ARBA" id="ARBA00022723"/>
    </source>
</evidence>
<dbReference type="SUPFAM" id="SSF57850">
    <property type="entry name" value="RING/U-box"/>
    <property type="match status" value="1"/>
</dbReference>
<reference evidence="7 8" key="1">
    <citation type="journal article" date="2016" name="Genome Biol. Evol.">
        <title>Divergent and convergent evolution of fungal pathogenicity.</title>
        <authorList>
            <person name="Shang Y."/>
            <person name="Xiao G."/>
            <person name="Zheng P."/>
            <person name="Cen K."/>
            <person name="Zhan S."/>
            <person name="Wang C."/>
        </authorList>
    </citation>
    <scope>NUCLEOTIDE SEQUENCE [LARGE SCALE GENOMIC DNA]</scope>
    <source>
        <strain evidence="7 8">RCEF 264</strain>
    </source>
</reference>
<keyword evidence="5" id="KW-0472">Membrane</keyword>